<evidence type="ECO:0000256" key="4">
    <source>
        <dbReference type="ARBA" id="ARBA00022989"/>
    </source>
</evidence>
<dbReference type="OrthoDB" id="2650757at2"/>
<reference evidence="11 12" key="1">
    <citation type="submission" date="2017-07" db="EMBL/GenBank/DDBJ databases">
        <title>Genome sequencing and assembly of Paenibacillus rigui.</title>
        <authorList>
            <person name="Mayilraj S."/>
        </authorList>
    </citation>
    <scope>NUCLEOTIDE SEQUENCE [LARGE SCALE GENOMIC DNA]</scope>
    <source>
        <strain evidence="11 12">JCM 16352</strain>
    </source>
</reference>
<evidence type="ECO:0000259" key="10">
    <source>
        <dbReference type="PROSITE" id="PS01124"/>
    </source>
</evidence>
<keyword evidence="5" id="KW-0805">Transcription regulation</keyword>
<keyword evidence="12" id="KW-1185">Reference proteome</keyword>
<dbReference type="PANTHER" id="PTHR43280:SF2">
    <property type="entry name" value="HTH-TYPE TRANSCRIPTIONAL REGULATOR EXSA"/>
    <property type="match status" value="1"/>
</dbReference>
<dbReference type="InterPro" id="IPR018060">
    <property type="entry name" value="HTH_AraC"/>
</dbReference>
<sequence>MNHWKEALKRKNVLFNLIFSYVCIGFVLIGVLSVVIINRVSEDVSRNLSKASEDKVHQSYYTADLLLTSTYNNFYNHFSKNEKILSAMYGHQFNTVETGAINQQLSDLIANNPLVYSLYVYNFRANTVFSTLNTTSSMEQFFDRGMNVILQQNKPYRLDYFIPRTETFKINDKTTEKNLITVVYSNLKSDGSMDAAMVVNLDQNVLQQLLNRGEQEKVIQTFIINEKGTVVSHDDSHFLNRNLKDRSDMERIMAASDKSGSFENQLDGKTYLTTYIKSDRLGWTFIGLADYDRLLAPIYQLKTFIIWVTVLFATIALGIAFFFTKTIYSPIYRLVHKLLADAPSVAGTQPIHELDVLARSFSALEEKIRGLQTEAVPAKKTEFLRALLQGTGGREQEDKSKWSGLGIQFPYDTFTSGVLRLDGYAELFGRYDLLDISLLKYGAGNIAAEVISPTYHVEVVDVSDDTLALLICTEDDGAESRQQMESMLRQITVYVKQYLKISVTAALGPSVNGAGQIKTSWSPALHMTQYRLSFGTGDLIPFAAETLMDFREYEYPMDLEKQMMDGVKSGEADKWREALTEFIDRIRENKFDEMMLALNQLVLVAERATAAMVDLSNDDIRYELESLRNKLRQPDSLEQFEARFVELCERTMSLRDQQFMGKTRKSVERILDYIHEHYTDPNLNLDILVEIVGLSTNYVRKIFKEQMGISVSQYITELRLQKAEEQLVRTSEPAKRIGELVGFENTSYFFVLFKKKYGKTPDHYRKDQAS</sequence>
<feature type="domain" description="HTH araC/xylS-type" evidence="10">
    <location>
        <begin position="668"/>
        <end position="767"/>
    </location>
</feature>
<keyword evidence="6" id="KW-0238">DNA-binding</keyword>
<evidence type="ECO:0000256" key="7">
    <source>
        <dbReference type="ARBA" id="ARBA00023136"/>
    </source>
</evidence>
<evidence type="ECO:0000256" key="9">
    <source>
        <dbReference type="SAM" id="Phobius"/>
    </source>
</evidence>
<dbReference type="GO" id="GO:0043565">
    <property type="term" value="F:sequence-specific DNA binding"/>
    <property type="evidence" value="ECO:0007669"/>
    <property type="project" value="InterPro"/>
</dbReference>
<keyword evidence="2" id="KW-1003">Cell membrane</keyword>
<dbReference type="Gene3D" id="1.10.10.60">
    <property type="entry name" value="Homeodomain-like"/>
    <property type="match status" value="2"/>
</dbReference>
<name>A0A229UPI4_9BACL</name>
<evidence type="ECO:0000256" key="1">
    <source>
        <dbReference type="ARBA" id="ARBA00004651"/>
    </source>
</evidence>
<evidence type="ECO:0000256" key="3">
    <source>
        <dbReference type="ARBA" id="ARBA00022692"/>
    </source>
</evidence>
<evidence type="ECO:0000256" key="8">
    <source>
        <dbReference type="ARBA" id="ARBA00023163"/>
    </source>
</evidence>
<evidence type="ECO:0000313" key="11">
    <source>
        <dbReference type="EMBL" id="OXM85396.1"/>
    </source>
</evidence>
<dbReference type="Proteomes" id="UP000215509">
    <property type="component" value="Unassembled WGS sequence"/>
</dbReference>
<comment type="caution">
    <text evidence="11">The sequence shown here is derived from an EMBL/GenBank/DDBJ whole genome shotgun (WGS) entry which is preliminary data.</text>
</comment>
<dbReference type="InterPro" id="IPR009057">
    <property type="entry name" value="Homeodomain-like_sf"/>
</dbReference>
<dbReference type="RefSeq" id="WP_094015757.1">
    <property type="nucleotide sequence ID" value="NZ_NMQW01000022.1"/>
</dbReference>
<proteinExistence type="predicted"/>
<dbReference type="SUPFAM" id="SSF46689">
    <property type="entry name" value="Homeodomain-like"/>
    <property type="match status" value="2"/>
</dbReference>
<organism evidence="11 12">
    <name type="scientific">Paenibacillus rigui</name>
    <dbReference type="NCBI Taxonomy" id="554312"/>
    <lineage>
        <taxon>Bacteria</taxon>
        <taxon>Bacillati</taxon>
        <taxon>Bacillota</taxon>
        <taxon>Bacilli</taxon>
        <taxon>Bacillales</taxon>
        <taxon>Paenibacillaceae</taxon>
        <taxon>Paenibacillus</taxon>
    </lineage>
</organism>
<evidence type="ECO:0000256" key="2">
    <source>
        <dbReference type="ARBA" id="ARBA00022475"/>
    </source>
</evidence>
<dbReference type="Pfam" id="PF02743">
    <property type="entry name" value="dCache_1"/>
    <property type="match status" value="1"/>
</dbReference>
<dbReference type="Gene3D" id="3.30.450.20">
    <property type="entry name" value="PAS domain"/>
    <property type="match status" value="1"/>
</dbReference>
<evidence type="ECO:0000256" key="5">
    <source>
        <dbReference type="ARBA" id="ARBA00023015"/>
    </source>
</evidence>
<protein>
    <recommendedName>
        <fullName evidence="10">HTH araC/xylS-type domain-containing protein</fullName>
    </recommendedName>
</protein>
<feature type="transmembrane region" description="Helical" evidence="9">
    <location>
        <begin position="12"/>
        <end position="37"/>
    </location>
</feature>
<dbReference type="PROSITE" id="PS01124">
    <property type="entry name" value="HTH_ARAC_FAMILY_2"/>
    <property type="match status" value="1"/>
</dbReference>
<dbReference type="Pfam" id="PF12833">
    <property type="entry name" value="HTH_18"/>
    <property type="match status" value="1"/>
</dbReference>
<evidence type="ECO:0000313" key="12">
    <source>
        <dbReference type="Proteomes" id="UP000215509"/>
    </source>
</evidence>
<gene>
    <name evidence="11" type="ORF">CF651_15385</name>
</gene>
<accession>A0A229UPI4</accession>
<dbReference type="InterPro" id="IPR033479">
    <property type="entry name" value="dCache_1"/>
</dbReference>
<keyword evidence="8" id="KW-0804">Transcription</keyword>
<keyword evidence="4 9" id="KW-1133">Transmembrane helix</keyword>
<dbReference type="AlphaFoldDB" id="A0A229UPI4"/>
<dbReference type="SMART" id="SM00342">
    <property type="entry name" value="HTH_ARAC"/>
    <property type="match status" value="1"/>
</dbReference>
<dbReference type="EMBL" id="NMQW01000022">
    <property type="protein sequence ID" value="OXM85396.1"/>
    <property type="molecule type" value="Genomic_DNA"/>
</dbReference>
<keyword evidence="3 9" id="KW-0812">Transmembrane</keyword>
<feature type="transmembrane region" description="Helical" evidence="9">
    <location>
        <begin position="304"/>
        <end position="323"/>
    </location>
</feature>
<keyword evidence="7 9" id="KW-0472">Membrane</keyword>
<dbReference type="GO" id="GO:0003700">
    <property type="term" value="F:DNA-binding transcription factor activity"/>
    <property type="evidence" value="ECO:0007669"/>
    <property type="project" value="InterPro"/>
</dbReference>
<dbReference type="PANTHER" id="PTHR43280">
    <property type="entry name" value="ARAC-FAMILY TRANSCRIPTIONAL REGULATOR"/>
    <property type="match status" value="1"/>
</dbReference>
<dbReference type="GO" id="GO:0005886">
    <property type="term" value="C:plasma membrane"/>
    <property type="evidence" value="ECO:0007669"/>
    <property type="project" value="UniProtKB-SubCell"/>
</dbReference>
<comment type="subcellular location">
    <subcellularLocation>
        <location evidence="1">Cell membrane</location>
        <topology evidence="1">Multi-pass membrane protein</topology>
    </subcellularLocation>
</comment>
<evidence type="ECO:0000256" key="6">
    <source>
        <dbReference type="ARBA" id="ARBA00023125"/>
    </source>
</evidence>